<evidence type="ECO:0000313" key="2">
    <source>
        <dbReference type="Proteomes" id="UP000887565"/>
    </source>
</evidence>
<evidence type="ECO:0000313" key="3">
    <source>
        <dbReference type="WBParaSite" id="nRc.2.0.1.t44345-RA"/>
    </source>
</evidence>
<dbReference type="AlphaFoldDB" id="A0A915L0V6"/>
<keyword evidence="1" id="KW-0732">Signal</keyword>
<evidence type="ECO:0000256" key="1">
    <source>
        <dbReference type="SAM" id="SignalP"/>
    </source>
</evidence>
<dbReference type="Proteomes" id="UP000887565">
    <property type="component" value="Unplaced"/>
</dbReference>
<keyword evidence="2" id="KW-1185">Reference proteome</keyword>
<sequence length="259" mass="30173">MNIFCCILVTFFFFVLFSEHVSCVSSFDQQLMEQSFETEEKFSILHIPNCNDRVTQCIQHLDDHTKACKQMWKTSLGRNYGVCSDRKHVKTAYEAWSKTSALWRQSFVECLTSPLIQSPAASRDRHLASPKKSARNYRESEITTNRFAFLIPQNHHAHHFDNVVECWTTLGDHKTKCEEQYALCEQYKRCLAISKVELNPLSKRLSDLAKQSQKKSRTYFDRLGTCLEANATVPGPVSGRYNQKQLMKSKRYYHQTQHQ</sequence>
<protein>
    <submittedName>
        <fullName evidence="3">Uncharacterized protein</fullName>
    </submittedName>
</protein>
<organism evidence="2 3">
    <name type="scientific">Romanomermis culicivorax</name>
    <name type="common">Nematode worm</name>
    <dbReference type="NCBI Taxonomy" id="13658"/>
    <lineage>
        <taxon>Eukaryota</taxon>
        <taxon>Metazoa</taxon>
        <taxon>Ecdysozoa</taxon>
        <taxon>Nematoda</taxon>
        <taxon>Enoplea</taxon>
        <taxon>Dorylaimia</taxon>
        <taxon>Mermithida</taxon>
        <taxon>Mermithoidea</taxon>
        <taxon>Mermithidae</taxon>
        <taxon>Romanomermis</taxon>
    </lineage>
</organism>
<feature type="chain" id="PRO_5037240982" evidence="1">
    <location>
        <begin position="24"/>
        <end position="259"/>
    </location>
</feature>
<dbReference type="WBParaSite" id="nRc.2.0.1.t44345-RA">
    <property type="protein sequence ID" value="nRc.2.0.1.t44345-RA"/>
    <property type="gene ID" value="nRc.2.0.1.g44345"/>
</dbReference>
<reference evidence="3" key="1">
    <citation type="submission" date="2022-11" db="UniProtKB">
        <authorList>
            <consortium name="WormBaseParasite"/>
        </authorList>
    </citation>
    <scope>IDENTIFICATION</scope>
</reference>
<accession>A0A915L0V6</accession>
<name>A0A915L0V6_ROMCU</name>
<proteinExistence type="predicted"/>
<feature type="signal peptide" evidence="1">
    <location>
        <begin position="1"/>
        <end position="23"/>
    </location>
</feature>